<gene>
    <name evidence="1" type="ORF">SPELUC_LOCUS2098</name>
</gene>
<proteinExistence type="predicted"/>
<sequence>MQPTTFIDINGQCKEQEIVFKNNYPDPDMREKPKRIKKVLEERGLWKIRLNLDCKKYKKKKDSGQIDCCLKKIIASQPDFVSQKSAIVELIEGVSYICIFYPKFYCELNFIERYWGASKRYARDHCDYTWTGLQKIVPQALESVDIITIRKFARKA</sequence>
<reference evidence="1" key="1">
    <citation type="submission" date="2021-06" db="EMBL/GenBank/DDBJ databases">
        <authorList>
            <person name="Kallberg Y."/>
            <person name="Tangrot J."/>
            <person name="Rosling A."/>
        </authorList>
    </citation>
    <scope>NUCLEOTIDE SEQUENCE</scope>
    <source>
        <strain evidence="1">28 12/20/2015</strain>
    </source>
</reference>
<comment type="caution">
    <text evidence="1">The sequence shown here is derived from an EMBL/GenBank/DDBJ whole genome shotgun (WGS) entry which is preliminary data.</text>
</comment>
<dbReference type="EMBL" id="CAJVPW010001298">
    <property type="protein sequence ID" value="CAG8480373.1"/>
    <property type="molecule type" value="Genomic_DNA"/>
</dbReference>
<dbReference type="Proteomes" id="UP000789366">
    <property type="component" value="Unassembled WGS sequence"/>
</dbReference>
<evidence type="ECO:0000313" key="2">
    <source>
        <dbReference type="Proteomes" id="UP000789366"/>
    </source>
</evidence>
<accession>A0ACA9KMS2</accession>
<organism evidence="1 2">
    <name type="scientific">Cetraspora pellucida</name>
    <dbReference type="NCBI Taxonomy" id="1433469"/>
    <lineage>
        <taxon>Eukaryota</taxon>
        <taxon>Fungi</taxon>
        <taxon>Fungi incertae sedis</taxon>
        <taxon>Mucoromycota</taxon>
        <taxon>Glomeromycotina</taxon>
        <taxon>Glomeromycetes</taxon>
        <taxon>Diversisporales</taxon>
        <taxon>Gigasporaceae</taxon>
        <taxon>Cetraspora</taxon>
    </lineage>
</organism>
<name>A0ACA9KMS2_9GLOM</name>
<evidence type="ECO:0000313" key="1">
    <source>
        <dbReference type="EMBL" id="CAG8480373.1"/>
    </source>
</evidence>
<keyword evidence="2" id="KW-1185">Reference proteome</keyword>
<protein>
    <submittedName>
        <fullName evidence="1">13200_t:CDS:1</fullName>
    </submittedName>
</protein>